<evidence type="ECO:0000313" key="2">
    <source>
        <dbReference type="EMBL" id="RDY04594.1"/>
    </source>
</evidence>
<dbReference type="InterPro" id="IPR053134">
    <property type="entry name" value="RNA-dir_DNA_polymerase"/>
</dbReference>
<dbReference type="SUPFAM" id="SSF56672">
    <property type="entry name" value="DNA/RNA polymerases"/>
    <property type="match status" value="1"/>
</dbReference>
<dbReference type="OrthoDB" id="2431547at2759"/>
<dbReference type="STRING" id="157652.A0A371HPJ3"/>
<dbReference type="Gene3D" id="3.30.70.270">
    <property type="match status" value="1"/>
</dbReference>
<comment type="caution">
    <text evidence="2">The sequence shown here is derived from an EMBL/GenBank/DDBJ whole genome shotgun (WGS) entry which is preliminary data.</text>
</comment>
<dbReference type="Pfam" id="PF00078">
    <property type="entry name" value="RVT_1"/>
    <property type="match status" value="1"/>
</dbReference>
<reference evidence="2" key="1">
    <citation type="submission" date="2018-05" db="EMBL/GenBank/DDBJ databases">
        <title>Draft genome of Mucuna pruriens seed.</title>
        <authorList>
            <person name="Nnadi N.E."/>
            <person name="Vos R."/>
            <person name="Hasami M.H."/>
            <person name="Devisetty U.K."/>
            <person name="Aguiy J.C."/>
        </authorList>
    </citation>
    <scope>NUCLEOTIDE SEQUENCE [LARGE SCALE GENOMIC DNA]</scope>
    <source>
        <strain evidence="2">JCA_2017</strain>
    </source>
</reference>
<protein>
    <submittedName>
        <fullName evidence="2">Retrovirus-related Pol polyprotein from transposon 17.6</fullName>
    </submittedName>
</protein>
<dbReference type="Proteomes" id="UP000257109">
    <property type="component" value="Unassembled WGS sequence"/>
</dbReference>
<dbReference type="PANTHER" id="PTHR24559:SF437">
    <property type="entry name" value="RNA-DIRECTED DNA POLYMERASE HOMOLOG"/>
    <property type="match status" value="1"/>
</dbReference>
<dbReference type="InterPro" id="IPR043502">
    <property type="entry name" value="DNA/RNA_pol_sf"/>
</dbReference>
<dbReference type="InterPro" id="IPR000477">
    <property type="entry name" value="RT_dom"/>
</dbReference>
<accession>A0A371HPJ3</accession>
<feature type="non-terminal residue" evidence="2">
    <location>
        <position position="1"/>
    </location>
</feature>
<proteinExistence type="predicted"/>
<evidence type="ECO:0000313" key="3">
    <source>
        <dbReference type="Proteomes" id="UP000257109"/>
    </source>
</evidence>
<dbReference type="AlphaFoldDB" id="A0A371HPJ3"/>
<sequence>MWLMNHVLRSLIGRRVVVYFDDILVYYSCMDDHILHVRKMLELLRKESLYVNLEKCIFYTNEVVEGHPKLANTTIRERCEKFSWVCKFI</sequence>
<dbReference type="InterPro" id="IPR043128">
    <property type="entry name" value="Rev_trsase/Diguanyl_cyclase"/>
</dbReference>
<gene>
    <name evidence="2" type="primary">pol</name>
    <name evidence="2" type="ORF">CR513_11687</name>
</gene>
<keyword evidence="3" id="KW-1185">Reference proteome</keyword>
<name>A0A371HPJ3_MUCPR</name>
<dbReference type="EMBL" id="QJKJ01002051">
    <property type="protein sequence ID" value="RDY04594.1"/>
    <property type="molecule type" value="Genomic_DNA"/>
</dbReference>
<evidence type="ECO:0000259" key="1">
    <source>
        <dbReference type="Pfam" id="PF00078"/>
    </source>
</evidence>
<feature type="domain" description="Reverse transcriptase" evidence="1">
    <location>
        <begin position="3"/>
        <end position="60"/>
    </location>
</feature>
<dbReference type="PANTHER" id="PTHR24559">
    <property type="entry name" value="TRANSPOSON TY3-I GAG-POL POLYPROTEIN"/>
    <property type="match status" value="1"/>
</dbReference>
<organism evidence="2 3">
    <name type="scientific">Mucuna pruriens</name>
    <name type="common">Velvet bean</name>
    <name type="synonym">Dolichos pruriens</name>
    <dbReference type="NCBI Taxonomy" id="157652"/>
    <lineage>
        <taxon>Eukaryota</taxon>
        <taxon>Viridiplantae</taxon>
        <taxon>Streptophyta</taxon>
        <taxon>Embryophyta</taxon>
        <taxon>Tracheophyta</taxon>
        <taxon>Spermatophyta</taxon>
        <taxon>Magnoliopsida</taxon>
        <taxon>eudicotyledons</taxon>
        <taxon>Gunneridae</taxon>
        <taxon>Pentapetalae</taxon>
        <taxon>rosids</taxon>
        <taxon>fabids</taxon>
        <taxon>Fabales</taxon>
        <taxon>Fabaceae</taxon>
        <taxon>Papilionoideae</taxon>
        <taxon>50 kb inversion clade</taxon>
        <taxon>NPAAA clade</taxon>
        <taxon>indigoferoid/millettioid clade</taxon>
        <taxon>Phaseoleae</taxon>
        <taxon>Mucuna</taxon>
    </lineage>
</organism>